<feature type="transmembrane region" description="Helical" evidence="1">
    <location>
        <begin position="50"/>
        <end position="67"/>
    </location>
</feature>
<protein>
    <submittedName>
        <fullName evidence="2">Uncharacterized protein</fullName>
    </submittedName>
</protein>
<organism evidence="2">
    <name type="scientific">Rhizophora mucronata</name>
    <name type="common">Asiatic mangrove</name>
    <dbReference type="NCBI Taxonomy" id="61149"/>
    <lineage>
        <taxon>Eukaryota</taxon>
        <taxon>Viridiplantae</taxon>
        <taxon>Streptophyta</taxon>
        <taxon>Embryophyta</taxon>
        <taxon>Tracheophyta</taxon>
        <taxon>Spermatophyta</taxon>
        <taxon>Magnoliopsida</taxon>
        <taxon>eudicotyledons</taxon>
        <taxon>Gunneridae</taxon>
        <taxon>Pentapetalae</taxon>
        <taxon>rosids</taxon>
        <taxon>fabids</taxon>
        <taxon>Malpighiales</taxon>
        <taxon>Rhizophoraceae</taxon>
        <taxon>Rhizophora</taxon>
    </lineage>
</organism>
<evidence type="ECO:0000256" key="1">
    <source>
        <dbReference type="SAM" id="Phobius"/>
    </source>
</evidence>
<feature type="transmembrane region" description="Helical" evidence="1">
    <location>
        <begin position="6"/>
        <end position="29"/>
    </location>
</feature>
<accession>A0A2P2NNR1</accession>
<dbReference type="EMBL" id="GGEC01063546">
    <property type="protein sequence ID" value="MBX44030.1"/>
    <property type="molecule type" value="Transcribed_RNA"/>
</dbReference>
<proteinExistence type="predicted"/>
<dbReference type="AlphaFoldDB" id="A0A2P2NNR1"/>
<keyword evidence="1" id="KW-0812">Transmembrane</keyword>
<reference evidence="2" key="1">
    <citation type="submission" date="2018-02" db="EMBL/GenBank/DDBJ databases">
        <title>Rhizophora mucronata_Transcriptome.</title>
        <authorList>
            <person name="Meera S.P."/>
            <person name="Sreeshan A."/>
            <person name="Augustine A."/>
        </authorList>
    </citation>
    <scope>NUCLEOTIDE SEQUENCE</scope>
    <source>
        <tissue evidence="2">Leaf</tissue>
    </source>
</reference>
<keyword evidence="1" id="KW-1133">Transmembrane helix</keyword>
<name>A0A2P2NNR1_RHIMU</name>
<sequence length="92" mass="10782">MLNVYLFNFIVYIIVLNGNLFWILIRVCFHQIGSLVSEMSYLVLSRSRTYLVYLAFILSFSVYKPVHFPNSSLVNQIPYSQIIGTIIFSFFQ</sequence>
<evidence type="ECO:0000313" key="2">
    <source>
        <dbReference type="EMBL" id="MBX44030.1"/>
    </source>
</evidence>
<keyword evidence="1" id="KW-0472">Membrane</keyword>